<dbReference type="EMBL" id="BTFZ01000001">
    <property type="protein sequence ID" value="GMM32829.1"/>
    <property type="molecule type" value="Genomic_DNA"/>
</dbReference>
<feature type="binding site" evidence="10">
    <location>
        <position position="236"/>
    </location>
    <ligand>
        <name>S-adenosyl-L-methionine</name>
        <dbReference type="ChEBI" id="CHEBI:59789"/>
    </ligand>
</feature>
<evidence type="ECO:0000313" key="13">
    <source>
        <dbReference type="Proteomes" id="UP001360560"/>
    </source>
</evidence>
<comment type="similarity">
    <text evidence="1">Belongs to the class I-like SAM-binding methyltransferase superfamily. TRM5/TYW2 family.</text>
</comment>
<dbReference type="InterPro" id="IPR029063">
    <property type="entry name" value="SAM-dependent_MTases_sf"/>
</dbReference>
<dbReference type="InterPro" id="IPR056744">
    <property type="entry name" value="TRM5/TYW2-like_N"/>
</dbReference>
<evidence type="ECO:0000256" key="6">
    <source>
        <dbReference type="ARBA" id="ARBA00022694"/>
    </source>
</evidence>
<dbReference type="Gene3D" id="3.40.50.150">
    <property type="entry name" value="Vaccinia Virus protein VP39"/>
    <property type="match status" value="1"/>
</dbReference>
<dbReference type="PANTHER" id="PTHR23245">
    <property type="entry name" value="TRNA METHYLTRANSFERASE"/>
    <property type="match status" value="1"/>
</dbReference>
<comment type="similarity">
    <text evidence="10">Belongs to the TRM5 / TYW2 family.</text>
</comment>
<gene>
    <name evidence="10" type="primary">TRM5</name>
    <name evidence="12" type="ORF">DASC09_001540</name>
</gene>
<keyword evidence="3 10" id="KW-0489">Methyltransferase</keyword>
<keyword evidence="7 10" id="KW-0496">Mitochondrion</keyword>
<dbReference type="Gene3D" id="3.30.300.110">
    <property type="entry name" value="Met-10+ protein-like domains"/>
    <property type="match status" value="1"/>
</dbReference>
<feature type="binding site" evidence="10">
    <location>
        <begin position="275"/>
        <end position="276"/>
    </location>
    <ligand>
        <name>S-adenosyl-L-methionine</name>
        <dbReference type="ChEBI" id="CHEBI:59789"/>
    </ligand>
</feature>
<dbReference type="GO" id="GO:0052906">
    <property type="term" value="F:tRNA (guanine(37)-N1)-methyltransferase activity"/>
    <property type="evidence" value="ECO:0007669"/>
    <property type="project" value="UniProtKB-UniRule"/>
</dbReference>
<dbReference type="GO" id="GO:0002939">
    <property type="term" value="P:tRNA N1-guanine methylation"/>
    <property type="evidence" value="ECO:0007669"/>
    <property type="project" value="TreeGrafter"/>
</dbReference>
<dbReference type="SUPFAM" id="SSF53335">
    <property type="entry name" value="S-adenosyl-L-methionine-dependent methyltransferases"/>
    <property type="match status" value="1"/>
</dbReference>
<dbReference type="FunFam" id="3.30.300.110:FF:000001">
    <property type="entry name" value="tRNA (guanine(37)-N1)-methyltransferase"/>
    <property type="match status" value="1"/>
</dbReference>
<comment type="subunit">
    <text evidence="10">Monomer.</text>
</comment>
<keyword evidence="4 10" id="KW-0808">Transferase</keyword>
<evidence type="ECO:0000256" key="9">
    <source>
        <dbReference type="ARBA" id="ARBA00047783"/>
    </source>
</evidence>
<dbReference type="InterPro" id="IPR025792">
    <property type="entry name" value="tRNA_Gua_MeTrfase_euk"/>
</dbReference>
<dbReference type="GO" id="GO:0005634">
    <property type="term" value="C:nucleus"/>
    <property type="evidence" value="ECO:0007669"/>
    <property type="project" value="UniProtKB-SubCell"/>
</dbReference>
<evidence type="ECO:0000259" key="11">
    <source>
        <dbReference type="PROSITE" id="PS51684"/>
    </source>
</evidence>
<evidence type="ECO:0000256" key="2">
    <source>
        <dbReference type="ARBA" id="ARBA00022490"/>
    </source>
</evidence>
<evidence type="ECO:0000256" key="7">
    <source>
        <dbReference type="ARBA" id="ARBA00023128"/>
    </source>
</evidence>
<dbReference type="EC" id="2.1.1.228" evidence="10"/>
<reference evidence="12 13" key="1">
    <citation type="journal article" date="2023" name="Elife">
        <title>Identification of key yeast species and microbe-microbe interactions impacting larval growth of Drosophila in the wild.</title>
        <authorList>
            <person name="Mure A."/>
            <person name="Sugiura Y."/>
            <person name="Maeda R."/>
            <person name="Honda K."/>
            <person name="Sakurai N."/>
            <person name="Takahashi Y."/>
            <person name="Watada M."/>
            <person name="Katoh T."/>
            <person name="Gotoh A."/>
            <person name="Gotoh Y."/>
            <person name="Taniguchi I."/>
            <person name="Nakamura K."/>
            <person name="Hayashi T."/>
            <person name="Katayama T."/>
            <person name="Uemura T."/>
            <person name="Hattori Y."/>
        </authorList>
    </citation>
    <scope>NUCLEOTIDE SEQUENCE [LARGE SCALE GENOMIC DNA]</scope>
    <source>
        <strain evidence="12 13">SC-9</strain>
    </source>
</reference>
<dbReference type="Proteomes" id="UP001360560">
    <property type="component" value="Unassembled WGS sequence"/>
</dbReference>
<comment type="catalytic activity">
    <reaction evidence="9 10">
        <text>guanosine(37) in tRNA + S-adenosyl-L-methionine = N(1)-methylguanosine(37) in tRNA + S-adenosyl-L-homocysteine + H(+)</text>
        <dbReference type="Rhea" id="RHEA:36899"/>
        <dbReference type="Rhea" id="RHEA-COMP:10145"/>
        <dbReference type="Rhea" id="RHEA-COMP:10147"/>
        <dbReference type="ChEBI" id="CHEBI:15378"/>
        <dbReference type="ChEBI" id="CHEBI:57856"/>
        <dbReference type="ChEBI" id="CHEBI:59789"/>
        <dbReference type="ChEBI" id="CHEBI:73542"/>
        <dbReference type="ChEBI" id="CHEBI:74269"/>
        <dbReference type="EC" id="2.1.1.228"/>
    </reaction>
</comment>
<name>A0AAV5QDM9_9ASCO</name>
<comment type="subcellular location">
    <subcellularLocation>
        <location evidence="10">Mitochondrion matrix</location>
    </subcellularLocation>
    <subcellularLocation>
        <location evidence="10">Nucleus</location>
    </subcellularLocation>
    <subcellularLocation>
        <location evidence="10">Cytoplasm</location>
    </subcellularLocation>
    <text evidence="10">Predominantly in the mitochondria and in the nucleus.</text>
</comment>
<organism evidence="12 13">
    <name type="scientific">Saccharomycopsis crataegensis</name>
    <dbReference type="NCBI Taxonomy" id="43959"/>
    <lineage>
        <taxon>Eukaryota</taxon>
        <taxon>Fungi</taxon>
        <taxon>Dikarya</taxon>
        <taxon>Ascomycota</taxon>
        <taxon>Saccharomycotina</taxon>
        <taxon>Saccharomycetes</taxon>
        <taxon>Saccharomycopsidaceae</taxon>
        <taxon>Saccharomycopsis</taxon>
    </lineage>
</organism>
<feature type="domain" description="SAM-dependent methyltransferase TRM5/TYW2-type" evidence="11">
    <location>
        <begin position="147"/>
        <end position="464"/>
    </location>
</feature>
<evidence type="ECO:0000256" key="4">
    <source>
        <dbReference type="ARBA" id="ARBA00022679"/>
    </source>
</evidence>
<comment type="caution">
    <text evidence="12">The sequence shown here is derived from an EMBL/GenBank/DDBJ whole genome shotgun (WGS) entry which is preliminary data.</text>
</comment>
<accession>A0AAV5QDM9</accession>
<feature type="binding site" evidence="10">
    <location>
        <position position="364"/>
    </location>
    <ligand>
        <name>S-adenosyl-L-methionine</name>
        <dbReference type="ChEBI" id="CHEBI:59789"/>
    </ligand>
</feature>
<keyword evidence="2 10" id="KW-0963">Cytoplasm</keyword>
<keyword evidence="5 10" id="KW-0949">S-adenosyl-L-methionine</keyword>
<evidence type="ECO:0000256" key="5">
    <source>
        <dbReference type="ARBA" id="ARBA00022691"/>
    </source>
</evidence>
<dbReference type="Pfam" id="PF25133">
    <property type="entry name" value="TYW2_N_2"/>
    <property type="match status" value="1"/>
</dbReference>
<keyword evidence="8 10" id="KW-0539">Nucleus</keyword>
<evidence type="ECO:0000256" key="8">
    <source>
        <dbReference type="ARBA" id="ARBA00023242"/>
    </source>
</evidence>
<evidence type="ECO:0000256" key="1">
    <source>
        <dbReference type="ARBA" id="ARBA00009775"/>
    </source>
</evidence>
<sequence>MSTAYIPTLPEKYLPPIHRNGTTLNKELFHKKVDLIAVFFPDSRRLQGFVKAYKSEFLNLRGTSNIAKDPTNPQRKVVLLNDKVTSVDLNSDNVQQNLASEAVNFLKESEAVLEPYELQLNYDFWRLEEILTATLPEDLLEEIPSSFTIVGHIAHFNLKENYLPYKHLIGQAVIDKNPKIKTVVNKTSSIGTEFRTFPMEVIAGEERFDVEQSESGCVFKFNFKNVYWNSRLQGEHNRLIETYFKKGEVVCDVMAGVGPFAVPAGRNKTMVMANDLNPESYKYLVHNSKSNRATDFVKCFNIDGAEMIKKSSQLLMDWYDEKEGKITYQLGSRSKKRRGQDSKKIETATETLEMPRYISHYVMNLPDSALTFLDNYVGIYSNETYKQFIKDKEFKLPYVHVYCFEKFSQDEVPVPTIEDLEGRVHKRINEIMQHTFEKSYLKFHLVRKVAPSKYMFCVSFILPEELAFK</sequence>
<dbReference type="GO" id="GO:0070901">
    <property type="term" value="P:mitochondrial tRNA methylation"/>
    <property type="evidence" value="ECO:0007669"/>
    <property type="project" value="TreeGrafter"/>
</dbReference>
<dbReference type="GO" id="GO:0005759">
    <property type="term" value="C:mitochondrial matrix"/>
    <property type="evidence" value="ECO:0007669"/>
    <property type="project" value="UniProtKB-SubCell"/>
</dbReference>
<feature type="binding site" evidence="10">
    <location>
        <begin position="303"/>
        <end position="304"/>
    </location>
    <ligand>
        <name>S-adenosyl-L-methionine</name>
        <dbReference type="ChEBI" id="CHEBI:59789"/>
    </ligand>
</feature>
<keyword evidence="6 10" id="KW-0819">tRNA processing</keyword>
<evidence type="ECO:0000313" key="12">
    <source>
        <dbReference type="EMBL" id="GMM32829.1"/>
    </source>
</evidence>
<protein>
    <recommendedName>
        <fullName evidence="10">tRNA (guanine(37)-N1)-methyltransferase</fullName>
        <ecNumber evidence="10">2.1.1.228</ecNumber>
    </recommendedName>
    <alternativeName>
        <fullName evidence="10">M1G-methyltransferase</fullName>
    </alternativeName>
    <alternativeName>
        <fullName evidence="10">tRNA [GM37] methyltransferase</fullName>
    </alternativeName>
    <alternativeName>
        <fullName evidence="10">tRNA methyltransferase 5</fullName>
    </alternativeName>
</protein>
<evidence type="ECO:0000256" key="10">
    <source>
        <dbReference type="HAMAP-Rule" id="MF_03152"/>
    </source>
</evidence>
<dbReference type="HAMAP" id="MF_03152">
    <property type="entry name" value="TRM5"/>
    <property type="match status" value="1"/>
</dbReference>
<dbReference type="PROSITE" id="PS51684">
    <property type="entry name" value="SAM_MT_TRM5_TYW2"/>
    <property type="match status" value="1"/>
</dbReference>
<dbReference type="InterPro" id="IPR030382">
    <property type="entry name" value="MeTrfase_TRM5/TYW2"/>
</dbReference>
<dbReference type="AlphaFoldDB" id="A0AAV5QDM9"/>
<keyword evidence="13" id="KW-1185">Reference proteome</keyword>
<comment type="function">
    <text evidence="10">Specifically methylates the N1 position of guanosine-37 in various cytoplasmic and mitochondrial tRNAs. Methylation is not dependent on the nature of the nucleoside 5' of the target nucleoside. This is the first step in the biosynthesis of wybutosine (yW), a modified base adjacent to the anticodon of tRNAs and required for accurate decoding.</text>
</comment>
<evidence type="ECO:0000256" key="3">
    <source>
        <dbReference type="ARBA" id="ARBA00022603"/>
    </source>
</evidence>
<dbReference type="PANTHER" id="PTHR23245:SF36">
    <property type="entry name" value="TRNA (GUANINE(37)-N1)-METHYLTRANSFERASE"/>
    <property type="match status" value="1"/>
</dbReference>
<proteinExistence type="inferred from homology"/>
<dbReference type="InterPro" id="IPR056743">
    <property type="entry name" value="TRM5-TYW2-like_MTfase"/>
</dbReference>
<dbReference type="Pfam" id="PF02475">
    <property type="entry name" value="TRM5-TYW2_MTfase"/>
    <property type="match status" value="1"/>
</dbReference>